<proteinExistence type="predicted"/>
<dbReference type="AlphaFoldDB" id="A0A346XW16"/>
<sequence>MPVNQYRWLWEIVEMFAADQLGELMGRRDVPLTIDDK</sequence>
<evidence type="ECO:0000313" key="1">
    <source>
        <dbReference type="EMBL" id="AXV06413.1"/>
    </source>
</evidence>
<dbReference type="Proteomes" id="UP000264006">
    <property type="component" value="Chromosome"/>
</dbReference>
<gene>
    <name evidence="1" type="ORF">DVS28_a1722</name>
</gene>
<dbReference type="EMBL" id="CP031165">
    <property type="protein sequence ID" value="AXV06413.1"/>
    <property type="molecule type" value="Genomic_DNA"/>
</dbReference>
<name>A0A346XW16_9ACTN</name>
<dbReference type="KEGG" id="euz:DVS28_a1722"/>
<evidence type="ECO:0000313" key="2">
    <source>
        <dbReference type="Proteomes" id="UP000264006"/>
    </source>
</evidence>
<keyword evidence="2" id="KW-1185">Reference proteome</keyword>
<accession>A0A346XW16</accession>
<protein>
    <submittedName>
        <fullName evidence="1">Uncharacterized protein</fullName>
    </submittedName>
</protein>
<organism evidence="1 2">
    <name type="scientific">Euzebya pacifica</name>
    <dbReference type="NCBI Taxonomy" id="1608957"/>
    <lineage>
        <taxon>Bacteria</taxon>
        <taxon>Bacillati</taxon>
        <taxon>Actinomycetota</taxon>
        <taxon>Nitriliruptoria</taxon>
        <taxon>Euzebyales</taxon>
    </lineage>
</organism>
<reference evidence="1 2" key="1">
    <citation type="submission" date="2018-09" db="EMBL/GenBank/DDBJ databases">
        <title>Complete genome sequence of Euzebya sp. DY32-46 isolated from seawater of Pacific Ocean.</title>
        <authorList>
            <person name="Xu L."/>
            <person name="Wu Y.-H."/>
            <person name="Xu X.-W."/>
        </authorList>
    </citation>
    <scope>NUCLEOTIDE SEQUENCE [LARGE SCALE GENOMIC DNA]</scope>
    <source>
        <strain evidence="1 2">DY32-46</strain>
    </source>
</reference>